<organism evidence="1 2">
    <name type="scientific">Moellerella wisconsensis</name>
    <dbReference type="NCBI Taxonomy" id="158849"/>
    <lineage>
        <taxon>Bacteria</taxon>
        <taxon>Pseudomonadati</taxon>
        <taxon>Pseudomonadota</taxon>
        <taxon>Gammaproteobacteria</taxon>
        <taxon>Enterobacterales</taxon>
        <taxon>Morganellaceae</taxon>
        <taxon>Moellerella</taxon>
    </lineage>
</organism>
<name>A0A9Q8Q4T7_9GAMM</name>
<gene>
    <name evidence="1" type="ORF">MNY72_07800</name>
</gene>
<evidence type="ECO:0000313" key="2">
    <source>
        <dbReference type="Proteomes" id="UP000829116"/>
    </source>
</evidence>
<dbReference type="Proteomes" id="UP000829116">
    <property type="component" value="Chromosome"/>
</dbReference>
<reference evidence="1" key="1">
    <citation type="submission" date="2022-03" db="EMBL/GenBank/DDBJ databases">
        <title>ESBL-producing Moellerella wisconsensis and Escherichia marmotae isolated from wild game meat.</title>
        <authorList>
            <person name="Biggel M."/>
        </authorList>
    </citation>
    <scope>NUCLEOTIDE SEQUENCE</scope>
    <source>
        <strain evidence="1">W51</strain>
    </source>
</reference>
<dbReference type="EMBL" id="CP093245">
    <property type="protein sequence ID" value="UNH32171.1"/>
    <property type="molecule type" value="Genomic_DNA"/>
</dbReference>
<dbReference type="AlphaFoldDB" id="A0A9Q8Q4T7"/>
<sequence>MNITIRAMTLEDTAMVAELLQANSATHHGGLFGEFPNAKVARMYQSSLNSIIALDQSSSHPNNVIGVLFSFPVNSPSLPPIAQEINRRFPAISQNNWFYGPVCIAEHYRGQSLLIRLYQQMCQQNSGQAVAFINSDNIASLKAHQKIGMQKVAEFELLNKRWLVMRGE</sequence>
<dbReference type="SUPFAM" id="SSF55729">
    <property type="entry name" value="Acyl-CoA N-acyltransferases (Nat)"/>
    <property type="match status" value="1"/>
</dbReference>
<dbReference type="InterPro" id="IPR016181">
    <property type="entry name" value="Acyl_CoA_acyltransferase"/>
</dbReference>
<protein>
    <submittedName>
        <fullName evidence="1">N-acetyltransferase</fullName>
    </submittedName>
</protein>
<dbReference type="RefSeq" id="WP_241501833.1">
    <property type="nucleotide sequence ID" value="NZ_CAWQWH010000001.1"/>
</dbReference>
<dbReference type="GeneID" id="79717174"/>
<dbReference type="Gene3D" id="3.40.630.30">
    <property type="match status" value="1"/>
</dbReference>
<proteinExistence type="predicted"/>
<accession>A0A9Q8Q4T7</accession>
<evidence type="ECO:0000313" key="1">
    <source>
        <dbReference type="EMBL" id="UNH32171.1"/>
    </source>
</evidence>